<reference evidence="2 3" key="1">
    <citation type="submission" date="2015-12" db="EMBL/GenBank/DDBJ databases">
        <title>Genome sequence of Thalassospira lucentensis MCCC 1A02072.</title>
        <authorList>
            <person name="Lu L."/>
            <person name="Lai Q."/>
            <person name="Shao Z."/>
            <person name="Qian P."/>
        </authorList>
    </citation>
    <scope>NUCLEOTIDE SEQUENCE [LARGE SCALE GENOMIC DNA]</scope>
    <source>
        <strain evidence="2 3">MCCC 1A02072</strain>
    </source>
</reference>
<sequence>MGYVVAVGLACLFGVLFFILLITIIRMKLKQRASKARFALAVLSSILACLALGISAAGMSLGSIVAHAITQYFGIADVADIGSRLGQLGIFGMTALAITAIWRFGREAVTSWEAPPRMSEFELSKHFDQNSLLLLAYQQFKLMIERKEDAFTSEEALTWEQRSPELPKPVPNHVLLRDLFCSQLKEATIPDNGWRDRYKLWVGEVYQALSTETEPLVLLIFDEEPSQEQLEQRVTELYDTLQAGANWNIFGVYNAGQSDVTRRRKIDVKSFSIELISSRELILGGLDLHNYAREIVRQFEGTKVGGLDVTVANSFVPLDVYSDENRDVVVKLDDLLKEWVQEDSKRHLSITGEYGQGKSTAMLKYCYEWANKFIRTGDVGEKIPLLIELRSKSPSDADPIALLSVWGGRYGLLGDRVYNLIKSGGAIVIFEGFDELKNSGRAYDRHEHFNALWKFAFPQTKIIFTGRPNFFLNQKEVNRTLRRNVARAAAGAAFSEVWCLKKMTQSQVAEACRNFPDDIKQGILKASQENPDFLEIVSRPSMLPVVATIWKEIVKLTSEGEPLTGAILVEKYLEAIFTRKEAELERDVVEFDAPEGARYLVLHKSVRELLTSCVAMRMAALGGKNTISRVQVTDLVKDTYGNLRELCLAKGGVEEVLNSFMKFEEQYKNETLSDKVQIIVSDVCSAGILIPDPVGGEDNLRFPHKQFFEYLVCKGALMQLMFRENPLTYLLIEAVRKENLYQVLWNEPNSIKYMAECVGSSVSGEFFSRYTIGNRLSIIIWGFHLSLKEKIRDLFNRRKEYSIEEIKSVLVHYPSMIFIDRKMFFMRTAALVSSAAFALYFGFKAFRWFDEVNDEDMLVFNVFSFSEIILKNFLQVTAVFILAISFVITTMGSSIRNDLYFIVGSPKMRFLFVFLMLKWNKDENELLTLSRLCSHVNSALINRTLNPLRSQSGEADSRNPHTALAEDFIDIDRTSSKS</sequence>
<keyword evidence="1" id="KW-0472">Membrane</keyword>
<protein>
    <recommendedName>
        <fullName evidence="4">NACHT domain-containing protein</fullName>
    </recommendedName>
</protein>
<evidence type="ECO:0000256" key="1">
    <source>
        <dbReference type="SAM" id="Phobius"/>
    </source>
</evidence>
<feature type="transmembrane region" description="Helical" evidence="1">
    <location>
        <begin position="6"/>
        <end position="26"/>
    </location>
</feature>
<dbReference type="AlphaFoldDB" id="A0A154L0X4"/>
<evidence type="ECO:0000313" key="2">
    <source>
        <dbReference type="EMBL" id="KZB61544.1"/>
    </source>
</evidence>
<dbReference type="InterPro" id="IPR027417">
    <property type="entry name" value="P-loop_NTPase"/>
</dbReference>
<proteinExistence type="predicted"/>
<comment type="caution">
    <text evidence="2">The sequence shown here is derived from an EMBL/GenBank/DDBJ whole genome shotgun (WGS) entry which is preliminary data.</text>
</comment>
<keyword evidence="1" id="KW-0812">Transmembrane</keyword>
<evidence type="ECO:0008006" key="4">
    <source>
        <dbReference type="Google" id="ProtNLM"/>
    </source>
</evidence>
<dbReference type="OrthoDB" id="2081291at2"/>
<dbReference type="EMBL" id="LPVY01000023">
    <property type="protein sequence ID" value="KZB61544.1"/>
    <property type="molecule type" value="Genomic_DNA"/>
</dbReference>
<dbReference type="RefSeq" id="WP_062953148.1">
    <property type="nucleotide sequence ID" value="NZ_LPVY01000023.1"/>
</dbReference>
<name>A0A154L0X4_9PROT</name>
<gene>
    <name evidence="2" type="ORF">AUP42_06180</name>
</gene>
<feature type="transmembrane region" description="Helical" evidence="1">
    <location>
        <begin position="38"/>
        <end position="65"/>
    </location>
</feature>
<evidence type="ECO:0000313" key="3">
    <source>
        <dbReference type="Proteomes" id="UP000076335"/>
    </source>
</evidence>
<dbReference type="Gene3D" id="3.40.50.300">
    <property type="entry name" value="P-loop containing nucleotide triphosphate hydrolases"/>
    <property type="match status" value="1"/>
</dbReference>
<organism evidence="2 3">
    <name type="scientific">Thalassospira lucentensis</name>
    <dbReference type="NCBI Taxonomy" id="168935"/>
    <lineage>
        <taxon>Bacteria</taxon>
        <taxon>Pseudomonadati</taxon>
        <taxon>Pseudomonadota</taxon>
        <taxon>Alphaproteobacteria</taxon>
        <taxon>Rhodospirillales</taxon>
        <taxon>Thalassospiraceae</taxon>
        <taxon>Thalassospira</taxon>
    </lineage>
</organism>
<accession>A0A154L0X4</accession>
<keyword evidence="1" id="KW-1133">Transmembrane helix</keyword>
<dbReference type="Proteomes" id="UP000076335">
    <property type="component" value="Unassembled WGS sequence"/>
</dbReference>
<feature type="transmembrane region" description="Helical" evidence="1">
    <location>
        <begin position="863"/>
        <end position="887"/>
    </location>
</feature>
<dbReference type="SUPFAM" id="SSF52540">
    <property type="entry name" value="P-loop containing nucleoside triphosphate hydrolases"/>
    <property type="match status" value="1"/>
</dbReference>
<feature type="transmembrane region" description="Helical" evidence="1">
    <location>
        <begin position="824"/>
        <end position="843"/>
    </location>
</feature>